<dbReference type="Gene3D" id="3.30.200.20">
    <property type="entry name" value="Phosphorylase Kinase, domain 1"/>
    <property type="match status" value="1"/>
</dbReference>
<dbReference type="PROSITE" id="PS50011">
    <property type="entry name" value="PROTEIN_KINASE_DOM"/>
    <property type="match status" value="1"/>
</dbReference>
<evidence type="ECO:0000256" key="5">
    <source>
        <dbReference type="ARBA" id="ARBA00022679"/>
    </source>
</evidence>
<evidence type="ECO:0000313" key="14">
    <source>
        <dbReference type="Proteomes" id="UP000095280"/>
    </source>
</evidence>
<dbReference type="EC" id="2.7.11.30" evidence="3"/>
<dbReference type="Pfam" id="PF08515">
    <property type="entry name" value="TGF_beta_GS"/>
    <property type="match status" value="1"/>
</dbReference>
<evidence type="ECO:0000256" key="13">
    <source>
        <dbReference type="ARBA" id="ARBA00023170"/>
    </source>
</evidence>
<evidence type="ECO:0000256" key="7">
    <source>
        <dbReference type="ARBA" id="ARBA00022729"/>
    </source>
</evidence>
<dbReference type="GO" id="GO:0005524">
    <property type="term" value="F:ATP binding"/>
    <property type="evidence" value="ECO:0007669"/>
    <property type="project" value="UniProtKB-UniRule"/>
</dbReference>
<evidence type="ECO:0000256" key="3">
    <source>
        <dbReference type="ARBA" id="ARBA00012401"/>
    </source>
</evidence>
<keyword evidence="5" id="KW-0808">Transferase</keyword>
<evidence type="ECO:0000256" key="6">
    <source>
        <dbReference type="ARBA" id="ARBA00022692"/>
    </source>
</evidence>
<keyword evidence="13" id="KW-0675">Receptor</keyword>
<keyword evidence="9" id="KW-0418">Kinase</keyword>
<dbReference type="AlphaFoldDB" id="A0A1I8J1X0"/>
<keyword evidence="8" id="KW-0547">Nucleotide-binding</keyword>
<keyword evidence="12" id="KW-0472">Membrane</keyword>
<proteinExistence type="inferred from homology"/>
<keyword evidence="14" id="KW-1185">Reference proteome</keyword>
<dbReference type="GO" id="GO:0071363">
    <property type="term" value="P:cellular response to growth factor stimulus"/>
    <property type="evidence" value="ECO:0007669"/>
    <property type="project" value="TreeGrafter"/>
</dbReference>
<dbReference type="PANTHER" id="PTHR23255">
    <property type="entry name" value="TRANSFORMING GROWTH FACTOR-BETA RECEPTOR TYPE I AND II"/>
    <property type="match status" value="1"/>
</dbReference>
<dbReference type="Gene3D" id="1.10.510.10">
    <property type="entry name" value="Transferase(Phosphotransferase) domain 1"/>
    <property type="match status" value="1"/>
</dbReference>
<evidence type="ECO:0000256" key="4">
    <source>
        <dbReference type="ARBA" id="ARBA00022527"/>
    </source>
</evidence>
<reference evidence="15" key="1">
    <citation type="submission" date="2016-11" db="UniProtKB">
        <authorList>
            <consortium name="WormBaseParasite"/>
        </authorList>
    </citation>
    <scope>IDENTIFICATION</scope>
</reference>
<dbReference type="InterPro" id="IPR000719">
    <property type="entry name" value="Prot_kinase_dom"/>
</dbReference>
<dbReference type="GO" id="GO:0043235">
    <property type="term" value="C:receptor complex"/>
    <property type="evidence" value="ECO:0007669"/>
    <property type="project" value="TreeGrafter"/>
</dbReference>
<dbReference type="PANTHER" id="PTHR23255:SF72">
    <property type="entry name" value="RECEPTOR PROTEIN SERINE_THREONINE KINASE"/>
    <property type="match status" value="1"/>
</dbReference>
<sequence length="823" mass="89188">MQFLIKLTVVLIVVKAVCAVQCIYFPRECISYSTISNDTIAENECKSMNPNSTALWNEFVKSQVNFLTLQQCLIFDGTELKTTSNDCIANIVTTFQPLFNNPLCREAVGRDSSMACIFDSLDPCLTGERAGPKGNILSLLCKLKLQGQEWLKGLKGSLKLMGLDVKYLHYYTAGRYTDVHSLRNSDSNRLNQDTVDFIGDLMCSKTPDGNCCSEPSGCNLPKSLNQTSLFAQIGAKEMMDAYATDGYLQQYLTSLSGFYGVQHPASENDGSALGMASHRRADNESWPNSSAIVAATVGAMAFACLALLACLLGICYSHRRRLKLQQSQRLDQSDSLLKSSGSSSPSPPPQHQQKQHHQQPASSSASGSSFDAFGQHRQKLDSTGAVEKLLTASNSSNSSSAVAFVCPAPNVSQQQQKMLAVPNNRSRGSAGGGSSSTGVCNGDSLPSTQQQQQQPNQNTSGVDTAPVFDHSQTGSGSGLPILLPRTVAREIEHRELIGQGRFGQVYRSEWRNDPVAVKIFSSRAESSWSTEGHMYELPGMRHDSILGFIAIDNIDIGLETQLWLITDYHANGSLQSYLTRCTVDQHTMARMLHSIASGLAHLHSEITGVKCKPAIAHRDIKSNNILVKSDLSCCIADFGLAVALQPGCGNVIGFGSGGLGVVGGSDSGIGEANNGLVGTRRYLSPECLNASQDARDFTALRKADVYATGLVFWELAVRCHDPNRGITAEPEYQQPYHDLVPNNPTLEEMQAVVCPPANARPPILPIWHEHPVLSRLCQVLTECWYQSPAARLEAMSVKDQTARMLHSANELLAADKETGTVVA</sequence>
<evidence type="ECO:0000256" key="10">
    <source>
        <dbReference type="ARBA" id="ARBA00022840"/>
    </source>
</evidence>
<keyword evidence="6" id="KW-0812">Transmembrane</keyword>
<dbReference type="InterPro" id="IPR017441">
    <property type="entry name" value="Protein_kinase_ATP_BS"/>
</dbReference>
<evidence type="ECO:0000256" key="1">
    <source>
        <dbReference type="ARBA" id="ARBA00004479"/>
    </source>
</evidence>
<evidence type="ECO:0000313" key="15">
    <source>
        <dbReference type="WBParaSite" id="maker-uti_cns_0045421-snap-gene-1.6-mRNA-1"/>
    </source>
</evidence>
<evidence type="ECO:0000256" key="12">
    <source>
        <dbReference type="ARBA" id="ARBA00023136"/>
    </source>
</evidence>
<dbReference type="OrthoDB" id="69842at2759"/>
<comment type="subcellular location">
    <subcellularLocation>
        <location evidence="1">Membrane</location>
        <topology evidence="1">Single-pass type I membrane protein</topology>
    </subcellularLocation>
</comment>
<organism evidence="14 15">
    <name type="scientific">Macrostomum lignano</name>
    <dbReference type="NCBI Taxonomy" id="282301"/>
    <lineage>
        <taxon>Eukaryota</taxon>
        <taxon>Metazoa</taxon>
        <taxon>Spiralia</taxon>
        <taxon>Lophotrochozoa</taxon>
        <taxon>Platyhelminthes</taxon>
        <taxon>Rhabditophora</taxon>
        <taxon>Macrostomorpha</taxon>
        <taxon>Macrostomida</taxon>
        <taxon>Macrostomidae</taxon>
        <taxon>Macrostomum</taxon>
    </lineage>
</organism>
<dbReference type="InterPro" id="IPR000333">
    <property type="entry name" value="TGFB_receptor"/>
</dbReference>
<dbReference type="PROSITE" id="PS51256">
    <property type="entry name" value="GS"/>
    <property type="match status" value="1"/>
</dbReference>
<dbReference type="Pfam" id="PF00069">
    <property type="entry name" value="Pkinase"/>
    <property type="match status" value="1"/>
</dbReference>
<evidence type="ECO:0000256" key="8">
    <source>
        <dbReference type="ARBA" id="ARBA00022741"/>
    </source>
</evidence>
<name>A0A1I8J1X0_9PLAT</name>
<dbReference type="PROSITE" id="PS00107">
    <property type="entry name" value="PROTEIN_KINASE_ATP"/>
    <property type="match status" value="1"/>
</dbReference>
<dbReference type="SMART" id="SM00220">
    <property type="entry name" value="S_TKc"/>
    <property type="match status" value="1"/>
</dbReference>
<accession>A0A1I8J1X0</accession>
<dbReference type="GO" id="GO:0004675">
    <property type="term" value="F:transmembrane receptor protein serine/threonine kinase activity"/>
    <property type="evidence" value="ECO:0007669"/>
    <property type="project" value="UniProtKB-EC"/>
</dbReference>
<evidence type="ECO:0000256" key="11">
    <source>
        <dbReference type="ARBA" id="ARBA00022989"/>
    </source>
</evidence>
<dbReference type="PROSITE" id="PS00108">
    <property type="entry name" value="PROTEIN_KINASE_ST"/>
    <property type="match status" value="1"/>
</dbReference>
<dbReference type="STRING" id="282301.A0A1I8J1X0"/>
<keyword evidence="7" id="KW-0732">Signal</keyword>
<keyword evidence="11" id="KW-1133">Transmembrane helix</keyword>
<comment type="similarity">
    <text evidence="2">Belongs to the protein kinase superfamily. TKL Ser/Thr protein kinase family. TGFB receptor subfamily.</text>
</comment>
<evidence type="ECO:0000256" key="9">
    <source>
        <dbReference type="ARBA" id="ARBA00022777"/>
    </source>
</evidence>
<dbReference type="SMART" id="SM00467">
    <property type="entry name" value="GS"/>
    <property type="match status" value="1"/>
</dbReference>
<evidence type="ECO:0000256" key="2">
    <source>
        <dbReference type="ARBA" id="ARBA00009605"/>
    </source>
</evidence>
<protein>
    <recommendedName>
        <fullName evidence="3">receptor protein serine/threonine kinase</fullName>
        <ecNumber evidence="3">2.7.11.30</ecNumber>
    </recommendedName>
</protein>
<keyword evidence="10" id="KW-0067">ATP-binding</keyword>
<dbReference type="WBParaSite" id="maker-uti_cns_0045421-snap-gene-1.6-mRNA-1">
    <property type="protein sequence ID" value="maker-uti_cns_0045421-snap-gene-1.6-mRNA-1"/>
    <property type="gene ID" value="maker-uti_cns_0045421-snap-gene-1.6"/>
</dbReference>
<dbReference type="InterPro" id="IPR011009">
    <property type="entry name" value="Kinase-like_dom_sf"/>
</dbReference>
<dbReference type="GO" id="GO:0005886">
    <property type="term" value="C:plasma membrane"/>
    <property type="evidence" value="ECO:0007669"/>
    <property type="project" value="TreeGrafter"/>
</dbReference>
<dbReference type="Proteomes" id="UP000095280">
    <property type="component" value="Unplaced"/>
</dbReference>
<keyword evidence="4" id="KW-0723">Serine/threonine-protein kinase</keyword>
<dbReference type="InterPro" id="IPR003605">
    <property type="entry name" value="GS_dom"/>
</dbReference>
<dbReference type="InterPro" id="IPR008271">
    <property type="entry name" value="Ser/Thr_kinase_AS"/>
</dbReference>
<dbReference type="SUPFAM" id="SSF56112">
    <property type="entry name" value="Protein kinase-like (PK-like)"/>
    <property type="match status" value="1"/>
</dbReference>